<organism evidence="2 3">
    <name type="scientific">Ideonella aquatica</name>
    <dbReference type="NCBI Taxonomy" id="2824119"/>
    <lineage>
        <taxon>Bacteria</taxon>
        <taxon>Pseudomonadati</taxon>
        <taxon>Pseudomonadota</taxon>
        <taxon>Betaproteobacteria</taxon>
        <taxon>Burkholderiales</taxon>
        <taxon>Sphaerotilaceae</taxon>
        <taxon>Ideonella</taxon>
    </lineage>
</organism>
<accession>A0A940YH94</accession>
<evidence type="ECO:0000256" key="1">
    <source>
        <dbReference type="SAM" id="SignalP"/>
    </source>
</evidence>
<feature type="signal peptide" evidence="1">
    <location>
        <begin position="1"/>
        <end position="29"/>
    </location>
</feature>
<feature type="chain" id="PRO_5037208732" evidence="1">
    <location>
        <begin position="30"/>
        <end position="184"/>
    </location>
</feature>
<reference evidence="2" key="1">
    <citation type="submission" date="2021-04" db="EMBL/GenBank/DDBJ databases">
        <title>The genome sequence of Ideonella sp. 4Y11.</title>
        <authorList>
            <person name="Liu Y."/>
        </authorList>
    </citation>
    <scope>NUCLEOTIDE SEQUENCE</scope>
    <source>
        <strain evidence="2">4Y11</strain>
    </source>
</reference>
<evidence type="ECO:0000313" key="2">
    <source>
        <dbReference type="EMBL" id="MBQ0960080.1"/>
    </source>
</evidence>
<dbReference type="PROSITE" id="PS51257">
    <property type="entry name" value="PROKAR_LIPOPROTEIN"/>
    <property type="match status" value="1"/>
</dbReference>
<dbReference type="RefSeq" id="WP_210802757.1">
    <property type="nucleotide sequence ID" value="NZ_JAGQDE010000012.1"/>
</dbReference>
<protein>
    <submittedName>
        <fullName evidence="2">Uncharacterized protein</fullName>
    </submittedName>
</protein>
<comment type="caution">
    <text evidence="2">The sequence shown here is derived from an EMBL/GenBank/DDBJ whole genome shotgun (WGS) entry which is preliminary data.</text>
</comment>
<dbReference type="EMBL" id="JAGQDE010000012">
    <property type="protein sequence ID" value="MBQ0960080.1"/>
    <property type="molecule type" value="Genomic_DNA"/>
</dbReference>
<proteinExistence type="predicted"/>
<dbReference type="Proteomes" id="UP000678374">
    <property type="component" value="Unassembled WGS sequence"/>
</dbReference>
<name>A0A940YH94_9BURK</name>
<evidence type="ECO:0000313" key="3">
    <source>
        <dbReference type="Proteomes" id="UP000678374"/>
    </source>
</evidence>
<sequence length="184" mass="20840">MSVRPLRHRHGLRALVCGAAAWLASACWAYPLNLDNTVMRSVVQEQVRGVRHVLVHLAKGATLDERHLVKNDTGKVDARVHATLSQVGDDSYVLQLQSQDLGSADHYRFHVRLDLPKEISCRFGYWTVVDTNLLADDLTSGAKPVYWYTLDDELHVSFHRAQRTPMQFTAGQLQLYFRVVEACV</sequence>
<keyword evidence="3" id="KW-1185">Reference proteome</keyword>
<dbReference type="AlphaFoldDB" id="A0A940YH94"/>
<keyword evidence="1" id="KW-0732">Signal</keyword>
<gene>
    <name evidence="2" type="ORF">KAK06_14090</name>
</gene>